<gene>
    <name evidence="2" type="ORF">PX52LOC_01257</name>
</gene>
<evidence type="ECO:0000313" key="2">
    <source>
        <dbReference type="EMBL" id="QEL14369.1"/>
    </source>
</evidence>
<reference evidence="3" key="1">
    <citation type="submission" date="2019-08" db="EMBL/GenBank/DDBJ databases">
        <title>Limnoglobus roseus gen. nov., sp. nov., a novel freshwater planctomycete with a giant genome from the family Gemmataceae.</title>
        <authorList>
            <person name="Kulichevskaya I.S."/>
            <person name="Naumoff D.G."/>
            <person name="Miroshnikov K."/>
            <person name="Ivanova A."/>
            <person name="Philippov D.A."/>
            <person name="Hakobyan A."/>
            <person name="Rijpstra I.C."/>
            <person name="Sinninghe Damste J.S."/>
            <person name="Liesack W."/>
            <person name="Dedysh S.N."/>
        </authorList>
    </citation>
    <scope>NUCLEOTIDE SEQUENCE [LARGE SCALE GENOMIC DNA]</scope>
    <source>
        <strain evidence="3">PX52</strain>
    </source>
</reference>
<dbReference type="Proteomes" id="UP000324974">
    <property type="component" value="Chromosome"/>
</dbReference>
<evidence type="ECO:0000313" key="3">
    <source>
        <dbReference type="Proteomes" id="UP000324974"/>
    </source>
</evidence>
<feature type="transmembrane region" description="Helical" evidence="1">
    <location>
        <begin position="105"/>
        <end position="125"/>
    </location>
</feature>
<dbReference type="RefSeq" id="WP_149109263.1">
    <property type="nucleotide sequence ID" value="NZ_CP042425.1"/>
</dbReference>
<keyword evidence="1" id="KW-1133">Transmembrane helix</keyword>
<evidence type="ECO:0000256" key="1">
    <source>
        <dbReference type="SAM" id="Phobius"/>
    </source>
</evidence>
<dbReference type="EMBL" id="CP042425">
    <property type="protein sequence ID" value="QEL14369.1"/>
    <property type="molecule type" value="Genomic_DNA"/>
</dbReference>
<sequence>MKCWNCHHLNNASDAECFMCGAVLYSGTPKAHGSLYVFVALCVFLPVFSAAGGILHVLPHFGVNASQLRAGGAPGIIPWILGTAGISACLYVTRTPFPLKVQLLLSALVVLVCWGAYIGFSVGLAKELTAPRHAVGAVPSAAVTLRA</sequence>
<dbReference type="AlphaFoldDB" id="A0A5C1A5F3"/>
<keyword evidence="1" id="KW-0472">Membrane</keyword>
<proteinExistence type="predicted"/>
<accession>A0A5C1A5F3</accession>
<keyword evidence="1" id="KW-0812">Transmembrane</keyword>
<name>A0A5C1A5F3_9BACT</name>
<keyword evidence="3" id="KW-1185">Reference proteome</keyword>
<feature type="transmembrane region" description="Helical" evidence="1">
    <location>
        <begin position="70"/>
        <end position="93"/>
    </location>
</feature>
<feature type="transmembrane region" description="Helical" evidence="1">
    <location>
        <begin position="35"/>
        <end position="58"/>
    </location>
</feature>
<organism evidence="2 3">
    <name type="scientific">Limnoglobus roseus</name>
    <dbReference type="NCBI Taxonomy" id="2598579"/>
    <lineage>
        <taxon>Bacteria</taxon>
        <taxon>Pseudomonadati</taxon>
        <taxon>Planctomycetota</taxon>
        <taxon>Planctomycetia</taxon>
        <taxon>Gemmatales</taxon>
        <taxon>Gemmataceae</taxon>
        <taxon>Limnoglobus</taxon>
    </lineage>
</organism>
<protein>
    <submittedName>
        <fullName evidence="2">Uncharacterized protein</fullName>
    </submittedName>
</protein>
<dbReference type="KEGG" id="lrs:PX52LOC_01257"/>